<dbReference type="Proteomes" id="UP000567179">
    <property type="component" value="Unassembled WGS sequence"/>
</dbReference>
<gene>
    <name evidence="1" type="ORF">D9619_008238</name>
</gene>
<dbReference type="OrthoDB" id="2745898at2759"/>
<proteinExistence type="predicted"/>
<evidence type="ECO:0000313" key="2">
    <source>
        <dbReference type="Proteomes" id="UP000567179"/>
    </source>
</evidence>
<accession>A0A8H5AU15</accession>
<keyword evidence="2" id="KW-1185">Reference proteome</keyword>
<protein>
    <submittedName>
        <fullName evidence="1">Uncharacterized protein</fullName>
    </submittedName>
</protein>
<dbReference type="AlphaFoldDB" id="A0A8H5AU15"/>
<name>A0A8H5AU15_9AGAR</name>
<dbReference type="EMBL" id="JAACJJ010000057">
    <property type="protein sequence ID" value="KAF5310911.1"/>
    <property type="molecule type" value="Genomic_DNA"/>
</dbReference>
<evidence type="ECO:0000313" key="1">
    <source>
        <dbReference type="EMBL" id="KAF5310911.1"/>
    </source>
</evidence>
<sequence length="403" mass="46148">MLAVFDRRPRVPLELTLIILEFISVARDWPTLAAFACTCRDYFRPARKLLFHEVSLRQHPHSAPMSTRDVSRRIKGLCGFLKKDSETRNHVQKFELLLDSHPVANDSEWITQLPELVTLIDTLTNVRQCTFGCVLGFLDGRSLPPTLLAALKRLLNQPHLKVLTLYNMSFPAAFLQTSAQYLYVNNVHAAQRLPSDPDVAFPHSRLRYLNARMVCLSSTCAVWHIMQIHARSLKVMKWRCWEDPRSTVAWAYLPSDIDLGQMKALRKLVLRASFGAVARDLMQLHQILKNITCASSLTAIELDVSCPAQRTWFGLEDVERHQVWRLLAEVLSQTEYVGMRRIVVLLRVHDFKIIMPNETTSTSVAEMQKRLGRSLRDFTNIPGIHFKYNVQPLLLDSIAVLQA</sequence>
<comment type="caution">
    <text evidence="1">The sequence shown here is derived from an EMBL/GenBank/DDBJ whole genome shotgun (WGS) entry which is preliminary data.</text>
</comment>
<reference evidence="1 2" key="1">
    <citation type="journal article" date="2020" name="ISME J.">
        <title>Uncovering the hidden diversity of litter-decomposition mechanisms in mushroom-forming fungi.</title>
        <authorList>
            <person name="Floudas D."/>
            <person name="Bentzer J."/>
            <person name="Ahren D."/>
            <person name="Johansson T."/>
            <person name="Persson P."/>
            <person name="Tunlid A."/>
        </authorList>
    </citation>
    <scope>NUCLEOTIDE SEQUENCE [LARGE SCALE GENOMIC DNA]</scope>
    <source>
        <strain evidence="1 2">CBS 101986</strain>
    </source>
</reference>
<organism evidence="1 2">
    <name type="scientific">Psilocybe cf. subviscida</name>
    <dbReference type="NCBI Taxonomy" id="2480587"/>
    <lineage>
        <taxon>Eukaryota</taxon>
        <taxon>Fungi</taxon>
        <taxon>Dikarya</taxon>
        <taxon>Basidiomycota</taxon>
        <taxon>Agaricomycotina</taxon>
        <taxon>Agaricomycetes</taxon>
        <taxon>Agaricomycetidae</taxon>
        <taxon>Agaricales</taxon>
        <taxon>Agaricineae</taxon>
        <taxon>Strophariaceae</taxon>
        <taxon>Psilocybe</taxon>
    </lineage>
</organism>